<dbReference type="Proteomes" id="UP001459277">
    <property type="component" value="Unassembled WGS sequence"/>
</dbReference>
<dbReference type="PANTHER" id="PTHR31620">
    <property type="entry name" value="PROTEIN RETICULATA-RELATED 2, CHLOROPLASTIC-RELATED"/>
    <property type="match status" value="1"/>
</dbReference>
<sequence>MASMAAQLQIRYSNNPRQYRCNNNNNNVSDSRFNAAPAASISFPHSSSSSASLNFNNQKRSLNLIPNKLLPFAGGGSDGGAGIGRGGGNGGGGGDGNGSGGDSSSSKSFGGFGILSLFLNGWRSRVAADPQFPFKVLMEELVGVTACVLGDMASRPNFGLNELDFVFSTLVVGSILNFTLMYLLAPTLSSSSPSLPAIFASCPPSHMFEPGAYSLLNRCGTFVYKGAVFAAVGFAAGLVGTVLSNGLISMRKKMDPNFETPNKAPPTLLNSLTWALHMGISSNFRYQTLNGIEFLLAKGLPPLAFKSSVVVLRCLNNVLGGMSFVILARLTGSQSVEEAKPVAVEVGLVAEKEKLVDGGEDLQSNQSTYK</sequence>
<feature type="transmembrane region" description="Helical" evidence="10">
    <location>
        <begin position="165"/>
        <end position="185"/>
    </location>
</feature>
<comment type="caution">
    <text evidence="11">The sequence shown here is derived from an EMBL/GenBank/DDBJ whole genome shotgun (WGS) entry which is preliminary data.</text>
</comment>
<dbReference type="PANTHER" id="PTHR31620:SF15">
    <property type="entry name" value="PROTEIN RETICULATA-RELATED 2, CHLOROPLASTIC-RELATED"/>
    <property type="match status" value="1"/>
</dbReference>
<evidence type="ECO:0000256" key="7">
    <source>
        <dbReference type="ARBA" id="ARBA00022989"/>
    </source>
</evidence>
<dbReference type="Pfam" id="PF11891">
    <property type="entry name" value="RETICULATA-like"/>
    <property type="match status" value="1"/>
</dbReference>
<evidence type="ECO:0000256" key="6">
    <source>
        <dbReference type="ARBA" id="ARBA00022946"/>
    </source>
</evidence>
<dbReference type="AlphaFoldDB" id="A0AAW2BR52"/>
<feature type="region of interest" description="Disordered" evidence="9">
    <location>
        <begin position="81"/>
        <end position="104"/>
    </location>
</feature>
<keyword evidence="4" id="KW-0934">Plastid</keyword>
<keyword evidence="12" id="KW-1185">Reference proteome</keyword>
<feature type="transmembrane region" description="Helical" evidence="10">
    <location>
        <begin position="222"/>
        <end position="244"/>
    </location>
</feature>
<accession>A0AAW2BR52</accession>
<evidence type="ECO:0000256" key="4">
    <source>
        <dbReference type="ARBA" id="ARBA00022640"/>
    </source>
</evidence>
<dbReference type="GO" id="GO:0031969">
    <property type="term" value="C:chloroplast membrane"/>
    <property type="evidence" value="ECO:0007669"/>
    <property type="project" value="UniProtKB-SubCell"/>
</dbReference>
<keyword evidence="6" id="KW-0809">Transit peptide</keyword>
<evidence type="ECO:0000256" key="10">
    <source>
        <dbReference type="SAM" id="Phobius"/>
    </source>
</evidence>
<evidence type="ECO:0000256" key="1">
    <source>
        <dbReference type="ARBA" id="ARBA00004508"/>
    </source>
</evidence>
<evidence type="ECO:0000256" key="8">
    <source>
        <dbReference type="ARBA" id="ARBA00023136"/>
    </source>
</evidence>
<keyword evidence="7 10" id="KW-1133">Transmembrane helix</keyword>
<evidence type="ECO:0000256" key="5">
    <source>
        <dbReference type="ARBA" id="ARBA00022692"/>
    </source>
</evidence>
<proteinExistence type="inferred from homology"/>
<comment type="subcellular location">
    <subcellularLocation>
        <location evidence="1">Plastid</location>
        <location evidence="1">Chloroplast membrane</location>
        <topology evidence="1">Multi-pass membrane protein</topology>
    </subcellularLocation>
</comment>
<evidence type="ECO:0000256" key="2">
    <source>
        <dbReference type="ARBA" id="ARBA00010793"/>
    </source>
</evidence>
<evidence type="ECO:0000313" key="12">
    <source>
        <dbReference type="Proteomes" id="UP001459277"/>
    </source>
</evidence>
<keyword evidence="3" id="KW-0150">Chloroplast</keyword>
<evidence type="ECO:0000313" key="11">
    <source>
        <dbReference type="EMBL" id="KAK9987274.1"/>
    </source>
</evidence>
<dbReference type="InterPro" id="IPR021825">
    <property type="entry name" value="RETICULATA-related"/>
</dbReference>
<evidence type="ECO:0000256" key="9">
    <source>
        <dbReference type="SAM" id="MobiDB-lite"/>
    </source>
</evidence>
<protein>
    <submittedName>
        <fullName evidence="11">Uncharacterized protein</fullName>
    </submittedName>
</protein>
<keyword evidence="8 10" id="KW-0472">Membrane</keyword>
<dbReference type="EMBL" id="JAZDWU010000011">
    <property type="protein sequence ID" value="KAK9987274.1"/>
    <property type="molecule type" value="Genomic_DNA"/>
</dbReference>
<feature type="compositionally biased region" description="Gly residues" evidence="9">
    <location>
        <begin position="81"/>
        <end position="101"/>
    </location>
</feature>
<keyword evidence="5 10" id="KW-0812">Transmembrane</keyword>
<organism evidence="11 12">
    <name type="scientific">Lithocarpus litseifolius</name>
    <dbReference type="NCBI Taxonomy" id="425828"/>
    <lineage>
        <taxon>Eukaryota</taxon>
        <taxon>Viridiplantae</taxon>
        <taxon>Streptophyta</taxon>
        <taxon>Embryophyta</taxon>
        <taxon>Tracheophyta</taxon>
        <taxon>Spermatophyta</taxon>
        <taxon>Magnoliopsida</taxon>
        <taxon>eudicotyledons</taxon>
        <taxon>Gunneridae</taxon>
        <taxon>Pentapetalae</taxon>
        <taxon>rosids</taxon>
        <taxon>fabids</taxon>
        <taxon>Fagales</taxon>
        <taxon>Fagaceae</taxon>
        <taxon>Lithocarpus</taxon>
    </lineage>
</organism>
<evidence type="ECO:0000256" key="3">
    <source>
        <dbReference type="ARBA" id="ARBA00022528"/>
    </source>
</evidence>
<reference evidence="11 12" key="1">
    <citation type="submission" date="2024-01" db="EMBL/GenBank/DDBJ databases">
        <title>A telomere-to-telomere, gap-free genome of sweet tea (Lithocarpus litseifolius).</title>
        <authorList>
            <person name="Zhou J."/>
        </authorList>
    </citation>
    <scope>NUCLEOTIDE SEQUENCE [LARGE SCALE GENOMIC DNA]</scope>
    <source>
        <strain evidence="11">Zhou-2022a</strain>
        <tissue evidence="11">Leaf</tissue>
    </source>
</reference>
<comment type="similarity">
    <text evidence="2">Belongs to the RETICULATA family.</text>
</comment>
<name>A0AAW2BR52_9ROSI</name>
<gene>
    <name evidence="11" type="ORF">SO802_032225</name>
</gene>